<evidence type="ECO:0000256" key="2">
    <source>
        <dbReference type="SAM" id="Phobius"/>
    </source>
</evidence>
<proteinExistence type="predicted"/>
<keyword evidence="2" id="KW-0472">Membrane</keyword>
<accession>A0ABV8KH87</accession>
<dbReference type="EMBL" id="JBHSBN010000002">
    <property type="protein sequence ID" value="MFC4105305.1"/>
    <property type="molecule type" value="Genomic_DNA"/>
</dbReference>
<keyword evidence="2" id="KW-0812">Transmembrane</keyword>
<feature type="transmembrane region" description="Helical" evidence="2">
    <location>
        <begin position="6"/>
        <end position="28"/>
    </location>
</feature>
<evidence type="ECO:0000256" key="1">
    <source>
        <dbReference type="SAM" id="MobiDB-lite"/>
    </source>
</evidence>
<sequence length="176" mass="18704">MSFARVRALVVVGALTVLALVFIVVALVRDTQSSDKAPGACQNGEVRANIALPEPQNVKIAVYNATKTQGLADSVATNFGNRKFKVVKTAVDKKGIEGVAVLRYGPQAVGAAHLMRAYFLDNARTEYNPQRKDDVVDVVIGPKFQQLATSTEVNQSLTELGSPPLPPGACAANAKR</sequence>
<dbReference type="Proteomes" id="UP001595868">
    <property type="component" value="Unassembled WGS sequence"/>
</dbReference>
<protein>
    <submittedName>
        <fullName evidence="4">LytR C-terminal domain-containing protein</fullName>
    </submittedName>
</protein>
<reference evidence="5" key="1">
    <citation type="journal article" date="2019" name="Int. J. Syst. Evol. Microbiol.">
        <title>The Global Catalogue of Microorganisms (GCM) 10K type strain sequencing project: providing services to taxonomists for standard genome sequencing and annotation.</title>
        <authorList>
            <consortium name="The Broad Institute Genomics Platform"/>
            <consortium name="The Broad Institute Genome Sequencing Center for Infectious Disease"/>
            <person name="Wu L."/>
            <person name="Ma J."/>
        </authorList>
    </citation>
    <scope>NUCLEOTIDE SEQUENCE [LARGE SCALE GENOMIC DNA]</scope>
    <source>
        <strain evidence="5">2902at01</strain>
    </source>
</reference>
<dbReference type="Gene3D" id="3.30.70.2390">
    <property type="match status" value="1"/>
</dbReference>
<organism evidence="4 5">
    <name type="scientific">Micromonospora zhanjiangensis</name>
    <dbReference type="NCBI Taxonomy" id="1522057"/>
    <lineage>
        <taxon>Bacteria</taxon>
        <taxon>Bacillati</taxon>
        <taxon>Actinomycetota</taxon>
        <taxon>Actinomycetes</taxon>
        <taxon>Micromonosporales</taxon>
        <taxon>Micromonosporaceae</taxon>
        <taxon>Micromonospora</taxon>
    </lineage>
</organism>
<keyword evidence="5" id="KW-1185">Reference proteome</keyword>
<evidence type="ECO:0000313" key="4">
    <source>
        <dbReference type="EMBL" id="MFC4105305.1"/>
    </source>
</evidence>
<keyword evidence="2" id="KW-1133">Transmembrane helix</keyword>
<dbReference type="Pfam" id="PF13399">
    <property type="entry name" value="LytR_C"/>
    <property type="match status" value="1"/>
</dbReference>
<dbReference type="InterPro" id="IPR027381">
    <property type="entry name" value="LytR/CpsA/Psr_C"/>
</dbReference>
<feature type="domain" description="LytR/CpsA/Psr regulator C-terminal" evidence="3">
    <location>
        <begin position="57"/>
        <end position="144"/>
    </location>
</feature>
<evidence type="ECO:0000313" key="5">
    <source>
        <dbReference type="Proteomes" id="UP001595868"/>
    </source>
</evidence>
<comment type="caution">
    <text evidence="4">The sequence shown here is derived from an EMBL/GenBank/DDBJ whole genome shotgun (WGS) entry which is preliminary data.</text>
</comment>
<dbReference type="RefSeq" id="WP_377542329.1">
    <property type="nucleotide sequence ID" value="NZ_JBHSBN010000002.1"/>
</dbReference>
<gene>
    <name evidence="4" type="ORF">ACFOX0_05040</name>
</gene>
<evidence type="ECO:0000259" key="3">
    <source>
        <dbReference type="Pfam" id="PF13399"/>
    </source>
</evidence>
<name>A0ABV8KH87_9ACTN</name>
<feature type="region of interest" description="Disordered" evidence="1">
    <location>
        <begin position="157"/>
        <end position="176"/>
    </location>
</feature>